<evidence type="ECO:0000256" key="8">
    <source>
        <dbReference type="ARBA" id="ARBA00022984"/>
    </source>
</evidence>
<dbReference type="InterPro" id="IPR013815">
    <property type="entry name" value="ATP_grasp_subdomain_1"/>
</dbReference>
<comment type="caution">
    <text evidence="13">The sequence shown here is derived from an EMBL/GenBank/DDBJ whole genome shotgun (WGS) entry which is preliminary data.</text>
</comment>
<keyword evidence="6 11" id="KW-0067">ATP-binding</keyword>
<keyword evidence="7 10" id="KW-0133">Cell shape</keyword>
<dbReference type="AlphaFoldDB" id="A0A9D1W1E6"/>
<dbReference type="HAMAP" id="MF_00047">
    <property type="entry name" value="Dala_Dala_lig"/>
    <property type="match status" value="1"/>
</dbReference>
<organism evidence="13 14">
    <name type="scientific">Candidatus Borkfalkia faecavium</name>
    <dbReference type="NCBI Taxonomy" id="2838508"/>
    <lineage>
        <taxon>Bacteria</taxon>
        <taxon>Bacillati</taxon>
        <taxon>Bacillota</taxon>
        <taxon>Clostridia</taxon>
        <taxon>Christensenellales</taxon>
        <taxon>Christensenellaceae</taxon>
        <taxon>Candidatus Borkfalkia</taxon>
    </lineage>
</organism>
<comment type="similarity">
    <text evidence="2 10">Belongs to the D-alanine--D-alanine ligase family.</text>
</comment>
<dbReference type="Pfam" id="PF07478">
    <property type="entry name" value="Dala_Dala_lig_C"/>
    <property type="match status" value="1"/>
</dbReference>
<sequence length="372" mass="40728">MQKNIAVVFGGLSSENEVSIVTGVMAANLLDGARYAVWPVYIAQNGGFFTGKALLDTENFREGRRRFIPAAIAEGRLYERHGKKWRELCRLDGALNCCHGRGGEDGAVAGLLDLNGIPCASPGIMPSSVFMDKAAAKLIARSLGVPVLPWLRICEADYARRSAFAVRCIEERLKYPVIVKPVRSGSSIGISVAEDRARLTFALNAAFAYDTAVIAEKFLEKRREVNCAAYKKGEEVVVTPCEEPKTEHKFLTFADKYMGTAKTGGGTFPADIPPALSEKVRGYTKLLYRRTEMTGIVRADFLLSEGEVYFNEMNTVPGALAWYLASEKLAGFGQVLTALIEQGICDYRARAGKKMLANCGVLRTCRGKGRRE</sequence>
<accession>A0A9D1W1E6</accession>
<dbReference type="GO" id="GO:0071555">
    <property type="term" value="P:cell wall organization"/>
    <property type="evidence" value="ECO:0007669"/>
    <property type="project" value="UniProtKB-KW"/>
</dbReference>
<dbReference type="InterPro" id="IPR000291">
    <property type="entry name" value="D-Ala_lig_Van_CS"/>
</dbReference>
<dbReference type="InterPro" id="IPR011761">
    <property type="entry name" value="ATP-grasp"/>
</dbReference>
<dbReference type="InterPro" id="IPR011127">
    <property type="entry name" value="Dala_Dala_lig_N"/>
</dbReference>
<comment type="subcellular location">
    <subcellularLocation>
        <location evidence="1 10">Cytoplasm</location>
    </subcellularLocation>
</comment>
<keyword evidence="9 10" id="KW-0961">Cell wall biogenesis/degradation</keyword>
<proteinExistence type="inferred from homology"/>
<dbReference type="PANTHER" id="PTHR23132:SF23">
    <property type="entry name" value="D-ALANINE--D-ALANINE LIGASE B"/>
    <property type="match status" value="1"/>
</dbReference>
<keyword evidence="3 10" id="KW-0963">Cytoplasm</keyword>
<name>A0A9D1W1E6_9FIRM</name>
<dbReference type="GO" id="GO:0005737">
    <property type="term" value="C:cytoplasm"/>
    <property type="evidence" value="ECO:0007669"/>
    <property type="project" value="UniProtKB-SubCell"/>
</dbReference>
<dbReference type="GO" id="GO:0008716">
    <property type="term" value="F:D-alanine-D-alanine ligase activity"/>
    <property type="evidence" value="ECO:0007669"/>
    <property type="project" value="UniProtKB-UniRule"/>
</dbReference>
<evidence type="ECO:0000256" key="9">
    <source>
        <dbReference type="ARBA" id="ARBA00023316"/>
    </source>
</evidence>
<dbReference type="GO" id="GO:0046872">
    <property type="term" value="F:metal ion binding"/>
    <property type="evidence" value="ECO:0007669"/>
    <property type="project" value="InterPro"/>
</dbReference>
<keyword evidence="5 11" id="KW-0547">Nucleotide-binding</keyword>
<dbReference type="PROSITE" id="PS00844">
    <property type="entry name" value="DALA_DALA_LIGASE_2"/>
    <property type="match status" value="1"/>
</dbReference>
<evidence type="ECO:0000256" key="11">
    <source>
        <dbReference type="PROSITE-ProRule" id="PRU00409"/>
    </source>
</evidence>
<dbReference type="SUPFAM" id="SSF56059">
    <property type="entry name" value="Glutathione synthetase ATP-binding domain-like"/>
    <property type="match status" value="1"/>
</dbReference>
<comment type="catalytic activity">
    <reaction evidence="10">
        <text>2 D-alanine + ATP = D-alanyl-D-alanine + ADP + phosphate + H(+)</text>
        <dbReference type="Rhea" id="RHEA:11224"/>
        <dbReference type="ChEBI" id="CHEBI:15378"/>
        <dbReference type="ChEBI" id="CHEBI:30616"/>
        <dbReference type="ChEBI" id="CHEBI:43474"/>
        <dbReference type="ChEBI" id="CHEBI:57416"/>
        <dbReference type="ChEBI" id="CHEBI:57822"/>
        <dbReference type="ChEBI" id="CHEBI:456216"/>
        <dbReference type="EC" id="6.3.2.4"/>
    </reaction>
</comment>
<comment type="pathway">
    <text evidence="10">Cell wall biogenesis; peptidoglycan biosynthesis.</text>
</comment>
<reference evidence="13" key="2">
    <citation type="submission" date="2021-04" db="EMBL/GenBank/DDBJ databases">
        <authorList>
            <person name="Gilroy R."/>
        </authorList>
    </citation>
    <scope>NUCLEOTIDE SEQUENCE</scope>
    <source>
        <strain evidence="13">2189</strain>
    </source>
</reference>
<dbReference type="InterPro" id="IPR016185">
    <property type="entry name" value="PreATP-grasp_dom_sf"/>
</dbReference>
<evidence type="ECO:0000256" key="4">
    <source>
        <dbReference type="ARBA" id="ARBA00022598"/>
    </source>
</evidence>
<evidence type="ECO:0000256" key="10">
    <source>
        <dbReference type="HAMAP-Rule" id="MF_00047"/>
    </source>
</evidence>
<dbReference type="Proteomes" id="UP000886847">
    <property type="component" value="Unassembled WGS sequence"/>
</dbReference>
<evidence type="ECO:0000313" key="14">
    <source>
        <dbReference type="Proteomes" id="UP000886847"/>
    </source>
</evidence>
<dbReference type="GO" id="GO:0005524">
    <property type="term" value="F:ATP binding"/>
    <property type="evidence" value="ECO:0007669"/>
    <property type="project" value="UniProtKB-UniRule"/>
</dbReference>
<dbReference type="InterPro" id="IPR005905">
    <property type="entry name" value="D_ala_D_ala"/>
</dbReference>
<dbReference type="Gene3D" id="3.30.470.20">
    <property type="entry name" value="ATP-grasp fold, B domain"/>
    <property type="match status" value="1"/>
</dbReference>
<dbReference type="SUPFAM" id="SSF52440">
    <property type="entry name" value="PreATP-grasp domain"/>
    <property type="match status" value="1"/>
</dbReference>
<evidence type="ECO:0000256" key="2">
    <source>
        <dbReference type="ARBA" id="ARBA00010871"/>
    </source>
</evidence>
<dbReference type="Gene3D" id="3.40.50.20">
    <property type="match status" value="1"/>
</dbReference>
<evidence type="ECO:0000256" key="3">
    <source>
        <dbReference type="ARBA" id="ARBA00022490"/>
    </source>
</evidence>
<dbReference type="PROSITE" id="PS00843">
    <property type="entry name" value="DALA_DALA_LIGASE_1"/>
    <property type="match status" value="1"/>
</dbReference>
<evidence type="ECO:0000256" key="7">
    <source>
        <dbReference type="ARBA" id="ARBA00022960"/>
    </source>
</evidence>
<evidence type="ECO:0000256" key="1">
    <source>
        <dbReference type="ARBA" id="ARBA00004496"/>
    </source>
</evidence>
<dbReference type="Pfam" id="PF01820">
    <property type="entry name" value="Dala_Dala_lig_N"/>
    <property type="match status" value="1"/>
</dbReference>
<dbReference type="GO" id="GO:0008360">
    <property type="term" value="P:regulation of cell shape"/>
    <property type="evidence" value="ECO:0007669"/>
    <property type="project" value="UniProtKB-KW"/>
</dbReference>
<dbReference type="EC" id="6.3.2.4" evidence="10"/>
<evidence type="ECO:0000259" key="12">
    <source>
        <dbReference type="PROSITE" id="PS50975"/>
    </source>
</evidence>
<dbReference type="PANTHER" id="PTHR23132">
    <property type="entry name" value="D-ALANINE--D-ALANINE LIGASE"/>
    <property type="match status" value="1"/>
</dbReference>
<gene>
    <name evidence="10" type="primary">ddl</name>
    <name evidence="13" type="ORF">H9851_04340</name>
</gene>
<evidence type="ECO:0000256" key="5">
    <source>
        <dbReference type="ARBA" id="ARBA00022741"/>
    </source>
</evidence>
<comment type="function">
    <text evidence="10">Cell wall formation.</text>
</comment>
<keyword evidence="4 10" id="KW-0436">Ligase</keyword>
<dbReference type="Gene3D" id="3.30.1490.20">
    <property type="entry name" value="ATP-grasp fold, A domain"/>
    <property type="match status" value="1"/>
</dbReference>
<dbReference type="InterPro" id="IPR011095">
    <property type="entry name" value="Dala_Dala_lig_C"/>
</dbReference>
<protein>
    <recommendedName>
        <fullName evidence="10">D-alanine--D-alanine ligase</fullName>
        <ecNumber evidence="10">6.3.2.4</ecNumber>
    </recommendedName>
    <alternativeName>
        <fullName evidence="10">D-Ala-D-Ala ligase</fullName>
    </alternativeName>
    <alternativeName>
        <fullName evidence="10">D-alanylalanine synthetase</fullName>
    </alternativeName>
</protein>
<reference evidence="13" key="1">
    <citation type="journal article" date="2021" name="PeerJ">
        <title>Extensive microbial diversity within the chicken gut microbiome revealed by metagenomics and culture.</title>
        <authorList>
            <person name="Gilroy R."/>
            <person name="Ravi A."/>
            <person name="Getino M."/>
            <person name="Pursley I."/>
            <person name="Horton D.L."/>
            <person name="Alikhan N.F."/>
            <person name="Baker D."/>
            <person name="Gharbi K."/>
            <person name="Hall N."/>
            <person name="Watson M."/>
            <person name="Adriaenssens E.M."/>
            <person name="Foster-Nyarko E."/>
            <person name="Jarju S."/>
            <person name="Secka A."/>
            <person name="Antonio M."/>
            <person name="Oren A."/>
            <person name="Chaudhuri R.R."/>
            <person name="La Ragione R."/>
            <person name="Hildebrand F."/>
            <person name="Pallen M.J."/>
        </authorList>
    </citation>
    <scope>NUCLEOTIDE SEQUENCE</scope>
    <source>
        <strain evidence="13">2189</strain>
    </source>
</reference>
<dbReference type="EMBL" id="DXEW01000023">
    <property type="protein sequence ID" value="HIX50490.1"/>
    <property type="molecule type" value="Genomic_DNA"/>
</dbReference>
<feature type="domain" description="ATP-grasp" evidence="12">
    <location>
        <begin position="137"/>
        <end position="345"/>
    </location>
</feature>
<dbReference type="PROSITE" id="PS50975">
    <property type="entry name" value="ATP_GRASP"/>
    <property type="match status" value="1"/>
</dbReference>
<dbReference type="GO" id="GO:0009252">
    <property type="term" value="P:peptidoglycan biosynthetic process"/>
    <property type="evidence" value="ECO:0007669"/>
    <property type="project" value="UniProtKB-UniRule"/>
</dbReference>
<keyword evidence="8 10" id="KW-0573">Peptidoglycan synthesis</keyword>
<evidence type="ECO:0000313" key="13">
    <source>
        <dbReference type="EMBL" id="HIX50490.1"/>
    </source>
</evidence>
<evidence type="ECO:0000256" key="6">
    <source>
        <dbReference type="ARBA" id="ARBA00022840"/>
    </source>
</evidence>